<accession>A0A2Z7AGS1</accession>
<keyword evidence="1" id="KW-0175">Coiled coil</keyword>
<feature type="region of interest" description="Disordered" evidence="2">
    <location>
        <begin position="196"/>
        <end position="262"/>
    </location>
</feature>
<feature type="region of interest" description="Disordered" evidence="2">
    <location>
        <begin position="1"/>
        <end position="30"/>
    </location>
</feature>
<dbReference type="OrthoDB" id="1114289at2759"/>
<feature type="coiled-coil region" evidence="1">
    <location>
        <begin position="317"/>
        <end position="344"/>
    </location>
</feature>
<evidence type="ECO:0000313" key="3">
    <source>
        <dbReference type="EMBL" id="KZV20951.1"/>
    </source>
</evidence>
<dbReference type="AlphaFoldDB" id="A0A2Z7AGS1"/>
<feature type="compositionally biased region" description="Basic and acidic residues" evidence="2">
    <location>
        <begin position="197"/>
        <end position="206"/>
    </location>
</feature>
<feature type="region of interest" description="Disordered" evidence="2">
    <location>
        <begin position="404"/>
        <end position="428"/>
    </location>
</feature>
<dbReference type="EMBL" id="KV015038">
    <property type="protein sequence ID" value="KZV20951.1"/>
    <property type="molecule type" value="Genomic_DNA"/>
</dbReference>
<organism evidence="3 4">
    <name type="scientific">Dorcoceras hygrometricum</name>
    <dbReference type="NCBI Taxonomy" id="472368"/>
    <lineage>
        <taxon>Eukaryota</taxon>
        <taxon>Viridiplantae</taxon>
        <taxon>Streptophyta</taxon>
        <taxon>Embryophyta</taxon>
        <taxon>Tracheophyta</taxon>
        <taxon>Spermatophyta</taxon>
        <taxon>Magnoliopsida</taxon>
        <taxon>eudicotyledons</taxon>
        <taxon>Gunneridae</taxon>
        <taxon>Pentapetalae</taxon>
        <taxon>asterids</taxon>
        <taxon>lamiids</taxon>
        <taxon>Lamiales</taxon>
        <taxon>Gesneriaceae</taxon>
        <taxon>Didymocarpoideae</taxon>
        <taxon>Trichosporeae</taxon>
        <taxon>Loxocarpinae</taxon>
        <taxon>Dorcoceras</taxon>
    </lineage>
</organism>
<feature type="compositionally biased region" description="Basic and acidic residues" evidence="2">
    <location>
        <begin position="220"/>
        <end position="236"/>
    </location>
</feature>
<proteinExistence type="predicted"/>
<keyword evidence="4" id="KW-1185">Reference proteome</keyword>
<evidence type="ECO:0000313" key="4">
    <source>
        <dbReference type="Proteomes" id="UP000250235"/>
    </source>
</evidence>
<dbReference type="Proteomes" id="UP000250235">
    <property type="component" value="Unassembled WGS sequence"/>
</dbReference>
<reference evidence="3 4" key="1">
    <citation type="journal article" date="2015" name="Proc. Natl. Acad. Sci. U.S.A.">
        <title>The resurrection genome of Boea hygrometrica: A blueprint for survival of dehydration.</title>
        <authorList>
            <person name="Xiao L."/>
            <person name="Yang G."/>
            <person name="Zhang L."/>
            <person name="Yang X."/>
            <person name="Zhao S."/>
            <person name="Ji Z."/>
            <person name="Zhou Q."/>
            <person name="Hu M."/>
            <person name="Wang Y."/>
            <person name="Chen M."/>
            <person name="Xu Y."/>
            <person name="Jin H."/>
            <person name="Xiao X."/>
            <person name="Hu G."/>
            <person name="Bao F."/>
            <person name="Hu Y."/>
            <person name="Wan P."/>
            <person name="Li L."/>
            <person name="Deng X."/>
            <person name="Kuang T."/>
            <person name="Xiang C."/>
            <person name="Zhu J.K."/>
            <person name="Oliver M.J."/>
            <person name="He Y."/>
        </authorList>
    </citation>
    <scope>NUCLEOTIDE SEQUENCE [LARGE SCALE GENOMIC DNA]</scope>
    <source>
        <strain evidence="4">cv. XS01</strain>
    </source>
</reference>
<name>A0A2Z7AGS1_9LAMI</name>
<feature type="compositionally biased region" description="Basic and acidic residues" evidence="2">
    <location>
        <begin position="419"/>
        <end position="428"/>
    </location>
</feature>
<evidence type="ECO:0000256" key="2">
    <source>
        <dbReference type="SAM" id="MobiDB-lite"/>
    </source>
</evidence>
<gene>
    <name evidence="3" type="ORF">F511_22125</name>
</gene>
<dbReference type="PROSITE" id="PS50096">
    <property type="entry name" value="IQ"/>
    <property type="match status" value="1"/>
</dbReference>
<protein>
    <submittedName>
        <fullName evidence="3">Uncharacterized protein</fullName>
    </submittedName>
</protein>
<evidence type="ECO:0000256" key="1">
    <source>
        <dbReference type="SAM" id="Coils"/>
    </source>
</evidence>
<sequence>MSSPDSNVVRKVAESIDSPSPIDTRHREDEIPSSIHLHRARLLRIDHEEAQLASKGCTWYEIKASTLRELDIPVIKDKAGISELYKIKRIGRGKFYISNKKELGFIGGNPSSHKWWMSRYFFIKRISSRENPWGCNMSWRENAYTFSPSTPEQRPDPTKFLEVMSEKCFNAQELIEGDLICHFRFSWKKIQLVGDLGRGEPSRKEPPALSIQAMGRGRPLRKEERGANRHEEKTKEPAQATVSKGLISEPRGTAGKAPEQQSTKAPYVLLDTSAISFVAKPSCSVLLDFVRRLVPDQDFDLEKEAVLLELDATRAEAQSSKAQILHSEEENKALRAEVEKLKGEVENSWELGKDKFLQYKEFDILCLGRASVLFEQGFNGRLAQFRANDYSEEEHPALFLDVEQALADMPEDEDSEEGSSGREEAPPA</sequence>